<dbReference type="EMBL" id="JBHMEX010000003">
    <property type="protein sequence ID" value="MFB9062539.1"/>
    <property type="molecule type" value="Genomic_DNA"/>
</dbReference>
<evidence type="ECO:0000259" key="2">
    <source>
        <dbReference type="Pfam" id="PF00109"/>
    </source>
</evidence>
<keyword evidence="1" id="KW-0808">Transferase</keyword>
<dbReference type="SUPFAM" id="SSF53901">
    <property type="entry name" value="Thiolase-like"/>
    <property type="match status" value="1"/>
</dbReference>
<name>A0ABV5FG65_9FLAO</name>
<sequence length="356" mass="39836">MRKTYINGTGCLSAQKTFDTVFLEEAEWNNNDNVLFLKKPNYKDFISPIASRRMANGIKNGIVASAYALKEANIDNIDAIITGTGMGCIEDSEKFLKAIIDNNEEFLTPTAFIQSTHNTVGAQIALTLQCKGYNFTYVNGAISFESALLDAKMQIDEDEANSVLVGGVDENGDYTISLFKLAGYIKENRNEPYHLLEETTKGYIYGEGACFFVLENEKKDSTYAQLIDVEIKNILKEDEVEAEIKKFLKLNKLEISDIDAVVLGYNGDIQFDSYYKNLADNAFANTPQVYYKHLSGEYNTVSAFGLWVGSKIIKTQTIPELIKANSLQRPAYNTILLYNQFNGKDHSFTLISNDNA</sequence>
<accession>A0ABV5FG65</accession>
<dbReference type="Gene3D" id="3.40.47.10">
    <property type="match status" value="1"/>
</dbReference>
<feature type="domain" description="Beta-ketoacyl synthase-like N-terminal" evidence="2">
    <location>
        <begin position="46"/>
        <end position="218"/>
    </location>
</feature>
<evidence type="ECO:0000313" key="3">
    <source>
        <dbReference type="EMBL" id="MFB9062539.1"/>
    </source>
</evidence>
<comment type="caution">
    <text evidence="3">The sequence shown here is derived from an EMBL/GenBank/DDBJ whole genome shotgun (WGS) entry which is preliminary data.</text>
</comment>
<protein>
    <submittedName>
        <fullName evidence="3">Beta-ketoacyl synthase N-terminal-like domain-containing protein</fullName>
    </submittedName>
</protein>
<dbReference type="PANTHER" id="PTHR11712">
    <property type="entry name" value="POLYKETIDE SYNTHASE-RELATED"/>
    <property type="match status" value="1"/>
</dbReference>
<reference evidence="3 4" key="1">
    <citation type="submission" date="2024-09" db="EMBL/GenBank/DDBJ databases">
        <authorList>
            <person name="Sun Q."/>
            <person name="Mori K."/>
        </authorList>
    </citation>
    <scope>NUCLEOTIDE SEQUENCE [LARGE SCALE GENOMIC DNA]</scope>
    <source>
        <strain evidence="3 4">CECT 7908</strain>
    </source>
</reference>
<dbReference type="Pfam" id="PF00109">
    <property type="entry name" value="ketoacyl-synt"/>
    <property type="match status" value="1"/>
</dbReference>
<evidence type="ECO:0000256" key="1">
    <source>
        <dbReference type="ARBA" id="ARBA00022679"/>
    </source>
</evidence>
<organism evidence="3 4">
    <name type="scientific">Flavobacterium branchiarum</name>
    <dbReference type="NCBI Taxonomy" id="1114870"/>
    <lineage>
        <taxon>Bacteria</taxon>
        <taxon>Pseudomonadati</taxon>
        <taxon>Bacteroidota</taxon>
        <taxon>Flavobacteriia</taxon>
        <taxon>Flavobacteriales</taxon>
        <taxon>Flavobacteriaceae</taxon>
        <taxon>Flavobacterium</taxon>
    </lineage>
</organism>
<dbReference type="Proteomes" id="UP001589589">
    <property type="component" value="Unassembled WGS sequence"/>
</dbReference>
<evidence type="ECO:0000313" key="4">
    <source>
        <dbReference type="Proteomes" id="UP001589589"/>
    </source>
</evidence>
<dbReference type="InterPro" id="IPR000794">
    <property type="entry name" value="Beta-ketoacyl_synthase"/>
</dbReference>
<dbReference type="PANTHER" id="PTHR11712:SF336">
    <property type="entry name" value="3-OXOACYL-[ACYL-CARRIER-PROTEIN] SYNTHASE, MITOCHONDRIAL"/>
    <property type="match status" value="1"/>
</dbReference>
<dbReference type="InterPro" id="IPR014030">
    <property type="entry name" value="Ketoacyl_synth_N"/>
</dbReference>
<dbReference type="RefSeq" id="WP_290267491.1">
    <property type="nucleotide sequence ID" value="NZ_JAUFQQ010000005.1"/>
</dbReference>
<dbReference type="InterPro" id="IPR016039">
    <property type="entry name" value="Thiolase-like"/>
</dbReference>
<keyword evidence="4" id="KW-1185">Reference proteome</keyword>
<proteinExistence type="predicted"/>
<gene>
    <name evidence="3" type="ORF">ACFFUQ_00805</name>
</gene>